<keyword evidence="4 7" id="KW-0808">Transferase</keyword>
<evidence type="ECO:0000256" key="2">
    <source>
        <dbReference type="ARBA" id="ARBA00010488"/>
    </source>
</evidence>
<dbReference type="SUPFAM" id="SSF53756">
    <property type="entry name" value="UDP-Glycosyltransferase/glycogen phosphorylase"/>
    <property type="match status" value="1"/>
</dbReference>
<proteinExistence type="inferred from homology"/>
<keyword evidence="6" id="KW-0472">Membrane</keyword>
<dbReference type="Gene3D" id="3.40.50.11820">
    <property type="match status" value="1"/>
</dbReference>
<gene>
    <name evidence="7" type="ORF">AZF04_18720</name>
</gene>
<accession>A0A161PEC6</accession>
<dbReference type="InterPro" id="IPR043149">
    <property type="entry name" value="TagF_N"/>
</dbReference>
<dbReference type="InterPro" id="IPR007554">
    <property type="entry name" value="Glycerophosphate_synth"/>
</dbReference>
<evidence type="ECO:0000256" key="4">
    <source>
        <dbReference type="ARBA" id="ARBA00022679"/>
    </source>
</evidence>
<dbReference type="GO" id="GO:0005886">
    <property type="term" value="C:plasma membrane"/>
    <property type="evidence" value="ECO:0007669"/>
    <property type="project" value="UniProtKB-SubCell"/>
</dbReference>
<sequence length="397" mass="47295">MRKCLSKLKKTNLVRQLTALIFWTISLLPVKKKTILFESFSGKQYSCNPKAIYEYMKEQGYSNDMIWSANGNIAKEFEKNNIPYVKRFSLQWFLFAPRAQYWITNSRMPSWIPKPKHTKYVQTWHGTPLKRLVADMDEVHMAGSSKEEYIKNFHNESSHWDYLISPNHYSTEIFKRAFNFNKKVLETGYPRNDFLVKMNNEEDIKRIKQRMGILLEKKIILYAPTWRDNEYIEAGKYTFQLKLDLNLLKKNLGEDCIVILRLHYFISNSINIDEFEGFVIDYSNHSDINELYLISDLLITDYSSVFFDYANLKRPMIFYMYDLELYQHKLRGFYLNIESDVPGPIVTTTTEVIEWIDTFLFRQVKGLGEDPYHDFIKRFCSLEDGRASERVVRHIFE</sequence>
<dbReference type="PANTHER" id="PTHR37316">
    <property type="entry name" value="TEICHOIC ACID GLYCEROL-PHOSPHATE PRIMASE"/>
    <property type="match status" value="1"/>
</dbReference>
<dbReference type="STRING" id="519424.AZF04_18720"/>
<dbReference type="EMBL" id="LTAO01000014">
    <property type="protein sequence ID" value="KYG30880.1"/>
    <property type="molecule type" value="Genomic_DNA"/>
</dbReference>
<organism evidence="7 8">
    <name type="scientific">Alkalihalobacillus trypoxylicola</name>
    <dbReference type="NCBI Taxonomy" id="519424"/>
    <lineage>
        <taxon>Bacteria</taxon>
        <taxon>Bacillati</taxon>
        <taxon>Bacillota</taxon>
        <taxon>Bacilli</taxon>
        <taxon>Bacillales</taxon>
        <taxon>Bacillaceae</taxon>
        <taxon>Alkalihalobacillus</taxon>
    </lineage>
</organism>
<keyword evidence="8" id="KW-1185">Reference proteome</keyword>
<dbReference type="GO" id="GO:0047355">
    <property type="term" value="F:CDP-glycerol glycerophosphotransferase activity"/>
    <property type="evidence" value="ECO:0007669"/>
    <property type="project" value="InterPro"/>
</dbReference>
<name>A0A161PEC6_9BACI</name>
<dbReference type="RefSeq" id="WP_061948805.1">
    <property type="nucleotide sequence ID" value="NZ_LTAO01000014.1"/>
</dbReference>
<evidence type="ECO:0000313" key="7">
    <source>
        <dbReference type="EMBL" id="KYG30880.1"/>
    </source>
</evidence>
<dbReference type="Pfam" id="PF04464">
    <property type="entry name" value="Glyphos_transf"/>
    <property type="match status" value="1"/>
</dbReference>
<evidence type="ECO:0000256" key="5">
    <source>
        <dbReference type="ARBA" id="ARBA00022944"/>
    </source>
</evidence>
<evidence type="ECO:0000256" key="3">
    <source>
        <dbReference type="ARBA" id="ARBA00022475"/>
    </source>
</evidence>
<dbReference type="GO" id="GO:0019350">
    <property type="term" value="P:teichoic acid biosynthetic process"/>
    <property type="evidence" value="ECO:0007669"/>
    <property type="project" value="UniProtKB-KW"/>
</dbReference>
<comment type="similarity">
    <text evidence="2">Belongs to the CDP-glycerol glycerophosphotransferase family.</text>
</comment>
<reference evidence="7" key="1">
    <citation type="submission" date="2016-02" db="EMBL/GenBank/DDBJ databases">
        <title>Genome sequence of Bacillus trypoxylicola KCTC 13244(T).</title>
        <authorList>
            <person name="Jeong H."/>
            <person name="Park S.-H."/>
            <person name="Choi S.-K."/>
        </authorList>
    </citation>
    <scope>NUCLEOTIDE SEQUENCE [LARGE SCALE GENOMIC DNA]</scope>
    <source>
        <strain evidence="7">KCTC 13244</strain>
    </source>
</reference>
<evidence type="ECO:0000256" key="1">
    <source>
        <dbReference type="ARBA" id="ARBA00004202"/>
    </source>
</evidence>
<keyword evidence="3" id="KW-1003">Cell membrane</keyword>
<dbReference type="Proteomes" id="UP000075806">
    <property type="component" value="Unassembled WGS sequence"/>
</dbReference>
<dbReference type="AlphaFoldDB" id="A0A161PEC6"/>
<comment type="subcellular location">
    <subcellularLocation>
        <location evidence="1">Cell membrane</location>
        <topology evidence="1">Peripheral membrane protein</topology>
    </subcellularLocation>
</comment>
<comment type="caution">
    <text evidence="7">The sequence shown here is derived from an EMBL/GenBank/DDBJ whole genome shotgun (WGS) entry which is preliminary data.</text>
</comment>
<protein>
    <submittedName>
        <fullName evidence="7">CDP-glycerol--glycerophosphate glycerophosphotransferase</fullName>
    </submittedName>
</protein>
<evidence type="ECO:0000313" key="8">
    <source>
        <dbReference type="Proteomes" id="UP000075806"/>
    </source>
</evidence>
<dbReference type="OrthoDB" id="9811865at2"/>
<dbReference type="Gene3D" id="3.40.50.12580">
    <property type="match status" value="1"/>
</dbReference>
<dbReference type="PANTHER" id="PTHR37316:SF3">
    <property type="entry name" value="TEICHOIC ACID GLYCEROL-PHOSPHATE TRANSFERASE"/>
    <property type="match status" value="1"/>
</dbReference>
<evidence type="ECO:0000256" key="6">
    <source>
        <dbReference type="ARBA" id="ARBA00023136"/>
    </source>
</evidence>
<dbReference type="InterPro" id="IPR051612">
    <property type="entry name" value="Teichoic_Acid_Biosynth"/>
</dbReference>
<keyword evidence="5" id="KW-0777">Teichoic acid biosynthesis</keyword>
<dbReference type="InterPro" id="IPR043148">
    <property type="entry name" value="TagF_C"/>
</dbReference>